<evidence type="ECO:0000313" key="7">
    <source>
        <dbReference type="EMBL" id="KAF4595916.1"/>
    </source>
</evidence>
<keyword evidence="8" id="KW-1185">Reference proteome</keyword>
<feature type="compositionally biased region" description="Acidic residues" evidence="5">
    <location>
        <begin position="7"/>
        <end position="26"/>
    </location>
</feature>
<protein>
    <submittedName>
        <fullName evidence="7">HBS1-like protein</fullName>
    </submittedName>
</protein>
<dbReference type="Proteomes" id="UP000562929">
    <property type="component" value="Unassembled WGS sequence"/>
</dbReference>
<reference evidence="7 8" key="1">
    <citation type="journal article" date="2020" name="G3 (Bethesda)">
        <title>Genetic Underpinnings of Host Manipulation by Ophiocordyceps as Revealed by Comparative Transcriptomics.</title>
        <authorList>
            <person name="Will I."/>
            <person name="Das B."/>
            <person name="Trinh T."/>
            <person name="Brachmann A."/>
            <person name="Ohm R.A."/>
            <person name="de Bekker C."/>
        </authorList>
    </citation>
    <scope>NUCLEOTIDE SEQUENCE [LARGE SCALE GENOMIC DNA]</scope>
    <source>
        <strain evidence="7 8">EC05</strain>
    </source>
</reference>
<dbReference type="GO" id="GO:0005737">
    <property type="term" value="C:cytoplasm"/>
    <property type="evidence" value="ECO:0007669"/>
    <property type="project" value="UniProtKB-SubCell"/>
</dbReference>
<evidence type="ECO:0000313" key="8">
    <source>
        <dbReference type="Proteomes" id="UP000562929"/>
    </source>
</evidence>
<dbReference type="EMBL" id="JAACLJ010000001">
    <property type="protein sequence ID" value="KAF4595916.1"/>
    <property type="molecule type" value="Genomic_DNA"/>
</dbReference>
<keyword evidence="2" id="KW-0963">Cytoplasm</keyword>
<proteinExistence type="predicted"/>
<sequence>MSRSNLYEDDLVDHDDCEGQDDELSPEDQVAMSLGTSEVRAALGNDAKKVTVSQIQEALWYYYFDVDKSVSYLNKTFIQPPPKPAPKKTADGPLEQIKSVREKTGKVALVLDNPHGNRHDPDQHRSATCPGCAYPSIDEQF</sequence>
<evidence type="ECO:0000256" key="2">
    <source>
        <dbReference type="ARBA" id="ARBA00022490"/>
    </source>
</evidence>
<dbReference type="OrthoDB" id="342024at2759"/>
<dbReference type="AlphaFoldDB" id="A0A8H4QEA7"/>
<evidence type="ECO:0000259" key="6">
    <source>
        <dbReference type="Pfam" id="PF08938"/>
    </source>
</evidence>
<feature type="region of interest" description="Disordered" evidence="5">
    <location>
        <begin position="1"/>
        <end position="26"/>
    </location>
</feature>
<feature type="compositionally biased region" description="Basic and acidic residues" evidence="5">
    <location>
        <begin position="115"/>
        <end position="125"/>
    </location>
</feature>
<dbReference type="GO" id="GO:0016787">
    <property type="term" value="F:hydrolase activity"/>
    <property type="evidence" value="ECO:0007669"/>
    <property type="project" value="UniProtKB-KW"/>
</dbReference>
<dbReference type="Pfam" id="PF08938">
    <property type="entry name" value="HBS1_N"/>
    <property type="match status" value="1"/>
</dbReference>
<evidence type="ECO:0000256" key="4">
    <source>
        <dbReference type="ARBA" id="ARBA00022917"/>
    </source>
</evidence>
<evidence type="ECO:0000256" key="1">
    <source>
        <dbReference type="ARBA" id="ARBA00004496"/>
    </source>
</evidence>
<dbReference type="InterPro" id="IPR015033">
    <property type="entry name" value="HBS1-like_N"/>
</dbReference>
<name>A0A8H4QEA7_9HYPO</name>
<comment type="caution">
    <text evidence="7">The sequence shown here is derived from an EMBL/GenBank/DDBJ whole genome shotgun (WGS) entry which is preliminary data.</text>
</comment>
<evidence type="ECO:0000256" key="3">
    <source>
        <dbReference type="ARBA" id="ARBA00022801"/>
    </source>
</evidence>
<organism evidence="7 8">
    <name type="scientific">Ophiocordyceps camponoti-floridani</name>
    <dbReference type="NCBI Taxonomy" id="2030778"/>
    <lineage>
        <taxon>Eukaryota</taxon>
        <taxon>Fungi</taxon>
        <taxon>Dikarya</taxon>
        <taxon>Ascomycota</taxon>
        <taxon>Pezizomycotina</taxon>
        <taxon>Sordariomycetes</taxon>
        <taxon>Hypocreomycetidae</taxon>
        <taxon>Hypocreales</taxon>
        <taxon>Ophiocordycipitaceae</taxon>
        <taxon>Ophiocordyceps</taxon>
    </lineage>
</organism>
<keyword evidence="4" id="KW-0648">Protein biosynthesis</keyword>
<accession>A0A8H4QEA7</accession>
<evidence type="ECO:0000256" key="5">
    <source>
        <dbReference type="SAM" id="MobiDB-lite"/>
    </source>
</evidence>
<comment type="subcellular location">
    <subcellularLocation>
        <location evidence="1">Cytoplasm</location>
    </subcellularLocation>
</comment>
<gene>
    <name evidence="7" type="ORF">GQ602_001529</name>
</gene>
<feature type="region of interest" description="Disordered" evidence="5">
    <location>
        <begin position="111"/>
        <end position="131"/>
    </location>
</feature>
<dbReference type="GO" id="GO:0006412">
    <property type="term" value="P:translation"/>
    <property type="evidence" value="ECO:0007669"/>
    <property type="project" value="UniProtKB-KW"/>
</dbReference>
<keyword evidence="3" id="KW-0378">Hydrolase</keyword>
<feature type="domain" description="HBS1-like protein N-terminal" evidence="6">
    <location>
        <begin position="9"/>
        <end position="83"/>
    </location>
</feature>